<feature type="transmembrane region" description="Helical" evidence="1">
    <location>
        <begin position="369"/>
        <end position="390"/>
    </location>
</feature>
<feature type="transmembrane region" description="Helical" evidence="1">
    <location>
        <begin position="83"/>
        <end position="102"/>
    </location>
</feature>
<feature type="domain" description="DUF5009" evidence="2">
    <location>
        <begin position="11"/>
        <end position="216"/>
    </location>
</feature>
<protein>
    <submittedName>
        <fullName evidence="3">DUF5009 domain-containing protein</fullName>
    </submittedName>
</protein>
<evidence type="ECO:0000259" key="2">
    <source>
        <dbReference type="Pfam" id="PF16401"/>
    </source>
</evidence>
<feature type="transmembrane region" description="Helical" evidence="1">
    <location>
        <begin position="301"/>
        <end position="320"/>
    </location>
</feature>
<feature type="transmembrane region" description="Helical" evidence="1">
    <location>
        <begin position="144"/>
        <end position="164"/>
    </location>
</feature>
<proteinExistence type="predicted"/>
<keyword evidence="1" id="KW-0472">Membrane</keyword>
<feature type="transmembrane region" description="Helical" evidence="1">
    <location>
        <begin position="50"/>
        <end position="71"/>
    </location>
</feature>
<feature type="transmembrane region" description="Helical" evidence="1">
    <location>
        <begin position="176"/>
        <end position="198"/>
    </location>
</feature>
<dbReference type="InterPro" id="IPR032176">
    <property type="entry name" value="DUF5009"/>
</dbReference>
<dbReference type="OrthoDB" id="9788724at2"/>
<name>A0A5P2G3M0_9BACT</name>
<feature type="transmembrane region" description="Helical" evidence="1">
    <location>
        <begin position="12"/>
        <end position="30"/>
    </location>
</feature>
<feature type="transmembrane region" description="Helical" evidence="1">
    <location>
        <begin position="268"/>
        <end position="289"/>
    </location>
</feature>
<evidence type="ECO:0000313" key="3">
    <source>
        <dbReference type="EMBL" id="QES87683.1"/>
    </source>
</evidence>
<evidence type="ECO:0000256" key="1">
    <source>
        <dbReference type="SAM" id="Phobius"/>
    </source>
</evidence>
<feature type="transmembrane region" description="Helical" evidence="1">
    <location>
        <begin position="340"/>
        <end position="363"/>
    </location>
</feature>
<keyword evidence="1" id="KW-1133">Transmembrane helix</keyword>
<dbReference type="EMBL" id="CP044016">
    <property type="protein sequence ID" value="QES87683.1"/>
    <property type="molecule type" value="Genomic_DNA"/>
</dbReference>
<dbReference type="Proteomes" id="UP000292424">
    <property type="component" value="Chromosome"/>
</dbReference>
<reference evidence="3 4" key="1">
    <citation type="submission" date="2019-09" db="EMBL/GenBank/DDBJ databases">
        <title>Complete genome sequence of Arachidicoccus sp. B3-10 isolated from apple orchard soil.</title>
        <authorList>
            <person name="Kim H.S."/>
            <person name="Han K.-I."/>
            <person name="Suh M.K."/>
            <person name="Lee K.C."/>
            <person name="Eom M.K."/>
            <person name="Kim J.-S."/>
            <person name="Kang S.W."/>
            <person name="Sin Y."/>
            <person name="Lee J.-S."/>
        </authorList>
    </citation>
    <scope>NUCLEOTIDE SEQUENCE [LARGE SCALE GENOMIC DNA]</scope>
    <source>
        <strain evidence="3 4">B3-10</strain>
    </source>
</reference>
<keyword evidence="1" id="KW-0812">Transmembrane</keyword>
<organism evidence="3 4">
    <name type="scientific">Rhizosphaericola mali</name>
    <dbReference type="NCBI Taxonomy" id="2545455"/>
    <lineage>
        <taxon>Bacteria</taxon>
        <taxon>Pseudomonadati</taxon>
        <taxon>Bacteroidota</taxon>
        <taxon>Chitinophagia</taxon>
        <taxon>Chitinophagales</taxon>
        <taxon>Chitinophagaceae</taxon>
        <taxon>Rhizosphaericola</taxon>
    </lineage>
</organism>
<dbReference type="PANTHER" id="PTHR31061:SF24">
    <property type="entry name" value="LD22376P"/>
    <property type="match status" value="1"/>
</dbReference>
<dbReference type="PANTHER" id="PTHR31061">
    <property type="entry name" value="LD22376P"/>
    <property type="match status" value="1"/>
</dbReference>
<dbReference type="KEGG" id="arac:E0W69_003045"/>
<accession>A0A5P2G3M0</accession>
<feature type="transmembrane region" description="Helical" evidence="1">
    <location>
        <begin position="203"/>
        <end position="222"/>
    </location>
</feature>
<dbReference type="Pfam" id="PF16401">
    <property type="entry name" value="DUF5009"/>
    <property type="match status" value="1"/>
</dbReference>
<feature type="transmembrane region" description="Helical" evidence="1">
    <location>
        <begin position="114"/>
        <end position="132"/>
    </location>
</feature>
<feature type="transmembrane region" description="Helical" evidence="1">
    <location>
        <begin position="234"/>
        <end position="256"/>
    </location>
</feature>
<dbReference type="AlphaFoldDB" id="A0A5P2G3M0"/>
<gene>
    <name evidence="3" type="ORF">E0W69_003045</name>
</gene>
<evidence type="ECO:0000313" key="4">
    <source>
        <dbReference type="Proteomes" id="UP000292424"/>
    </source>
</evidence>
<sequence>MTNNLSSRILSIDIMRGLTLFLMLFVNDLYEPGVPHWLVHAKAEVDGMGLADWVFPGFLFMVGMAIPYAINSRIKKGETSKKIFTHILLRTLSLLTIGFFVMNGEEYLNENLTGINHLWWLTAAYVCLFLIWNKYPAPSKYAKLFIGLKVIGILGLLFLAYIFKSGEALHPSWMHIGWWGILGLIGWGYFSASVTYLLARDNIVWTALVGIFFIVLNILSQLGKLDFLHSIQPIFGVILDGNVPSIVVSGLLLGNILRKYKKISSSKLIVSLTAIGISYLVIGFFLRHWFILSKIQGTPSWAMVCNGISIIVLTILYFIVDIKGKTNWTYMFKEAGKNSLTTYLAPDIIYFVTWGVGLPIYFYKQIGQPWLAITGSFLWAFIMIWMAIFLSKIKIQLKL</sequence>
<keyword evidence="4" id="KW-1185">Reference proteome</keyword>